<keyword evidence="8" id="KW-1185">Reference proteome</keyword>
<dbReference type="RefSeq" id="WP_013504951.1">
    <property type="nucleotide sequence ID" value="NC_014836.1"/>
</dbReference>
<dbReference type="InterPro" id="IPR003798">
    <property type="entry name" value="DNA_recombination_RmuC"/>
</dbReference>
<feature type="coiled-coil region" evidence="5">
    <location>
        <begin position="36"/>
        <end position="67"/>
    </location>
</feature>
<evidence type="ECO:0000313" key="8">
    <source>
        <dbReference type="Proteomes" id="UP000002572"/>
    </source>
</evidence>
<accession>E6W6R2</accession>
<dbReference type="Pfam" id="PF02646">
    <property type="entry name" value="RmuC"/>
    <property type="match status" value="1"/>
</dbReference>
<comment type="function">
    <text evidence="1">Involved in DNA recombination.</text>
</comment>
<keyword evidence="3 5" id="KW-0175">Coiled coil</keyword>
<evidence type="ECO:0000256" key="1">
    <source>
        <dbReference type="ARBA" id="ARBA00003416"/>
    </source>
</evidence>
<evidence type="ECO:0000256" key="3">
    <source>
        <dbReference type="ARBA" id="ARBA00023054"/>
    </source>
</evidence>
<dbReference type="KEGG" id="din:Selin_0306"/>
<evidence type="ECO:0000256" key="6">
    <source>
        <dbReference type="SAM" id="Phobius"/>
    </source>
</evidence>
<dbReference type="InParanoid" id="E6W6R2"/>
<evidence type="ECO:0000256" key="2">
    <source>
        <dbReference type="ARBA" id="ARBA00009840"/>
    </source>
</evidence>
<dbReference type="FunCoup" id="E6W6R2">
    <property type="interactions" value="83"/>
</dbReference>
<evidence type="ECO:0000256" key="5">
    <source>
        <dbReference type="SAM" id="Coils"/>
    </source>
</evidence>
<gene>
    <name evidence="7" type="ordered locus">Selin_0306</name>
</gene>
<keyword evidence="6" id="KW-0472">Membrane</keyword>
<dbReference type="eggNOG" id="COG1322">
    <property type="taxonomic scope" value="Bacteria"/>
</dbReference>
<name>E6W6R2_DESIS</name>
<reference evidence="7 8" key="1">
    <citation type="submission" date="2010-12" db="EMBL/GenBank/DDBJ databases">
        <title>Complete sequence of Desulfurispirillum indicum S5.</title>
        <authorList>
            <consortium name="US DOE Joint Genome Institute"/>
            <person name="Lucas S."/>
            <person name="Copeland A."/>
            <person name="Lapidus A."/>
            <person name="Cheng J.-F."/>
            <person name="Goodwin L."/>
            <person name="Pitluck S."/>
            <person name="Chertkov O."/>
            <person name="Held B."/>
            <person name="Detter J.C."/>
            <person name="Han C."/>
            <person name="Tapia R."/>
            <person name="Land M."/>
            <person name="Hauser L."/>
            <person name="Kyrpides N."/>
            <person name="Ivanova N."/>
            <person name="Mikhailova N."/>
            <person name="Haggblom M."/>
            <person name="Rauschenbach I."/>
            <person name="Bini E."/>
            <person name="Woyke T."/>
        </authorList>
    </citation>
    <scope>NUCLEOTIDE SEQUENCE [LARGE SCALE GENOMIC DNA]</scope>
    <source>
        <strain evidence="8">ATCC BAA-1389 / DSM 22839 / S5</strain>
    </source>
</reference>
<comment type="similarity">
    <text evidence="2">Belongs to the RmuC family.</text>
</comment>
<dbReference type="EMBL" id="CP002432">
    <property type="protein sequence ID" value="ADU65062.1"/>
    <property type="molecule type" value="Genomic_DNA"/>
</dbReference>
<proteinExistence type="inferred from homology"/>
<sequence length="508" mass="57181">MSPLFAYLLLGGNLLLLAMLALIWNTLRRPADTSLERALREELRSARDETARQARELREEVASAQIKATEMLVSTVNTLGDNQKNLLDRLTQATSTAGTQMRAEIEQLILRNGEGLKEVQTTTDIKLEKVRATTDERFERIRLTLDEKLRGMGENQQKHLGEVVTALQSVERSLRQEQEKAREALDLKFRQIQESNEKKLDQMRQTVDEKLHSTLEKRLGESFKLVSERLEAVQRGLGEMQTLANGVGDLKRVLSNVKERGTWGEYQLGAILAEILTPEQYAQNVRVKDGRESVEFAIKLPGRSDQHDNPVWLPIDSKFPKEAYERLVEASTIADAQGTQQAAAELCRAVTKMARDIQEKYINPPVSTDFAILFLPTEGLFAEVLRQPGLHDELQQKHRVLVAGPTTLSAILNSLRVGFQTLVIEKRASEVWTVLGAVKTEFGKFGDVLEKVKKQIHTVSNTLDESSRRTRVMERKLRSVEELPADQTSVVLALSASADDEVEEQPSL</sequence>
<dbReference type="HOGENOM" id="CLU_020365_1_1_0"/>
<organism evidence="7 8">
    <name type="scientific">Desulfurispirillum indicum (strain ATCC BAA-1389 / DSM 22839 / S5)</name>
    <dbReference type="NCBI Taxonomy" id="653733"/>
    <lineage>
        <taxon>Bacteria</taxon>
        <taxon>Pseudomonadati</taxon>
        <taxon>Chrysiogenota</taxon>
        <taxon>Chrysiogenia</taxon>
        <taxon>Chrysiogenales</taxon>
        <taxon>Chrysiogenaceae</taxon>
        <taxon>Desulfurispirillum</taxon>
    </lineage>
</organism>
<evidence type="ECO:0000256" key="4">
    <source>
        <dbReference type="ARBA" id="ARBA00023172"/>
    </source>
</evidence>
<keyword evidence="6" id="KW-0812">Transmembrane</keyword>
<dbReference type="STRING" id="653733.Selin_0306"/>
<dbReference type="AlphaFoldDB" id="E6W6R2"/>
<dbReference type="Proteomes" id="UP000002572">
    <property type="component" value="Chromosome"/>
</dbReference>
<keyword evidence="4" id="KW-0233">DNA recombination</keyword>
<dbReference type="PANTHER" id="PTHR30563:SF0">
    <property type="entry name" value="DNA RECOMBINATION PROTEIN RMUC"/>
    <property type="match status" value="1"/>
</dbReference>
<dbReference type="SUPFAM" id="SSF58113">
    <property type="entry name" value="Apolipoprotein A-I"/>
    <property type="match status" value="1"/>
</dbReference>
<dbReference type="GO" id="GO:0006310">
    <property type="term" value="P:DNA recombination"/>
    <property type="evidence" value="ECO:0007669"/>
    <property type="project" value="UniProtKB-KW"/>
</dbReference>
<protein>
    <recommendedName>
        <fullName evidence="9">RmuC-domain protein</fullName>
    </recommendedName>
</protein>
<keyword evidence="6" id="KW-1133">Transmembrane helix</keyword>
<feature type="transmembrane region" description="Helical" evidence="6">
    <location>
        <begin position="6"/>
        <end position="27"/>
    </location>
</feature>
<dbReference type="PANTHER" id="PTHR30563">
    <property type="entry name" value="DNA RECOMBINATION PROTEIN RMUC"/>
    <property type="match status" value="1"/>
</dbReference>
<evidence type="ECO:0000313" key="7">
    <source>
        <dbReference type="EMBL" id="ADU65062.1"/>
    </source>
</evidence>
<evidence type="ECO:0008006" key="9">
    <source>
        <dbReference type="Google" id="ProtNLM"/>
    </source>
</evidence>